<dbReference type="InterPro" id="IPR011989">
    <property type="entry name" value="ARM-like"/>
</dbReference>
<reference evidence="1 2" key="1">
    <citation type="submission" date="2017-12" db="EMBL/GenBank/DDBJ databases">
        <title>Streptomyces populusis sp. nov., a novel endophytic actinobacterium isolated from stems of Populus adenopoda Maxim.</title>
        <authorList>
            <person name="Wang Z."/>
        </authorList>
    </citation>
    <scope>NUCLEOTIDE SEQUENCE [LARGE SCALE GENOMIC DNA]</scope>
    <source>
        <strain evidence="1 2">A249</strain>
    </source>
</reference>
<evidence type="ECO:0008006" key="3">
    <source>
        <dbReference type="Google" id="ProtNLM"/>
    </source>
</evidence>
<dbReference type="SUPFAM" id="SSF48371">
    <property type="entry name" value="ARM repeat"/>
    <property type="match status" value="1"/>
</dbReference>
<keyword evidence="2" id="KW-1185">Reference proteome</keyword>
<dbReference type="RefSeq" id="WP_103549016.1">
    <property type="nucleotide sequence ID" value="NZ_JBHJSK010000013.1"/>
</dbReference>
<protein>
    <recommendedName>
        <fullName evidence="3">Leucine rich repeat variant</fullName>
    </recommendedName>
</protein>
<dbReference type="Proteomes" id="UP000236178">
    <property type="component" value="Unassembled WGS sequence"/>
</dbReference>
<dbReference type="Gene3D" id="1.25.10.10">
    <property type="entry name" value="Leucine-rich Repeat Variant"/>
    <property type="match status" value="1"/>
</dbReference>
<dbReference type="OrthoDB" id="3699606at2"/>
<comment type="caution">
    <text evidence="1">The sequence shown here is derived from an EMBL/GenBank/DDBJ whole genome shotgun (WGS) entry which is preliminary data.</text>
</comment>
<evidence type="ECO:0000313" key="1">
    <source>
        <dbReference type="EMBL" id="PKT73244.1"/>
    </source>
</evidence>
<evidence type="ECO:0000313" key="2">
    <source>
        <dbReference type="Proteomes" id="UP000236178"/>
    </source>
</evidence>
<dbReference type="AlphaFoldDB" id="A0A2I0STI6"/>
<organism evidence="1 2">
    <name type="scientific">Streptomyces populi</name>
    <dbReference type="NCBI Taxonomy" id="2058924"/>
    <lineage>
        <taxon>Bacteria</taxon>
        <taxon>Bacillati</taxon>
        <taxon>Actinomycetota</taxon>
        <taxon>Actinomycetes</taxon>
        <taxon>Kitasatosporales</taxon>
        <taxon>Streptomycetaceae</taxon>
        <taxon>Streptomyces</taxon>
    </lineage>
</organism>
<sequence>MVAESWRDRPTAVQLALLTDPDPRVRAAATKFARPGIPPEHHAHCLADPAVQANVARRLPLTPDQFARLLETGNRSVLHAVAGNPNLTADMVVRL</sequence>
<name>A0A2I0STI6_9ACTN</name>
<proteinExistence type="predicted"/>
<dbReference type="EMBL" id="PJOS01000013">
    <property type="protein sequence ID" value="PKT73244.1"/>
    <property type="molecule type" value="Genomic_DNA"/>
</dbReference>
<dbReference type="InterPro" id="IPR016024">
    <property type="entry name" value="ARM-type_fold"/>
</dbReference>
<accession>A0A2I0STI6</accession>
<gene>
    <name evidence="1" type="ORF">CW362_09935</name>
</gene>